<evidence type="ECO:0000313" key="7">
    <source>
        <dbReference type="Proteomes" id="UP000644192"/>
    </source>
</evidence>
<proteinExistence type="predicted"/>
<dbReference type="EMBL" id="WXZT01000011">
    <property type="protein sequence ID" value="MZZ13873.1"/>
    <property type="molecule type" value="Genomic_DNA"/>
</dbReference>
<evidence type="ECO:0000313" key="6">
    <source>
        <dbReference type="EMBL" id="MZZ13873.1"/>
    </source>
</evidence>
<keyword evidence="2" id="KW-0479">Metal-binding</keyword>
<evidence type="ECO:0000256" key="5">
    <source>
        <dbReference type="ARBA" id="ARBA00023014"/>
    </source>
</evidence>
<dbReference type="AlphaFoldDB" id="A0A7M3B4K2"/>
<comment type="caution">
    <text evidence="6">The sequence shown here is derived from an EMBL/GenBank/DDBJ whole genome shotgun (WGS) entry which is preliminary data.</text>
</comment>
<dbReference type="SUPFAM" id="SSF54862">
    <property type="entry name" value="4Fe-4S ferredoxins"/>
    <property type="match status" value="1"/>
</dbReference>
<keyword evidence="4" id="KW-0408">Iron</keyword>
<sequence length="69" mass="7627">MKIIVRRRACAGHARCNHVAPELFPLDDNGYVATDGFTVEPGQEERARRAARACPERIVEVIEELPAGP</sequence>
<organism evidence="6 7">
    <name type="scientific">Pseudomonas aeruginosa</name>
    <dbReference type="NCBI Taxonomy" id="287"/>
    <lineage>
        <taxon>Bacteria</taxon>
        <taxon>Pseudomonadati</taxon>
        <taxon>Pseudomonadota</taxon>
        <taxon>Gammaproteobacteria</taxon>
        <taxon>Pseudomonadales</taxon>
        <taxon>Pseudomonadaceae</taxon>
        <taxon>Pseudomonas</taxon>
    </lineage>
</organism>
<keyword evidence="3" id="KW-0249">Electron transport</keyword>
<evidence type="ECO:0000256" key="3">
    <source>
        <dbReference type="ARBA" id="ARBA00022982"/>
    </source>
</evidence>
<dbReference type="GO" id="GO:0051536">
    <property type="term" value="F:iron-sulfur cluster binding"/>
    <property type="evidence" value="ECO:0007669"/>
    <property type="project" value="UniProtKB-KW"/>
</dbReference>
<name>A0A7M3B4K2_PSEAI</name>
<keyword evidence="1" id="KW-0813">Transport</keyword>
<accession>A0A7M3B4K2</accession>
<dbReference type="Proteomes" id="UP000644192">
    <property type="component" value="Unassembled WGS sequence"/>
</dbReference>
<dbReference type="Pfam" id="PF13459">
    <property type="entry name" value="Fer4_15"/>
    <property type="match status" value="1"/>
</dbReference>
<reference evidence="6" key="1">
    <citation type="submission" date="2020-01" db="EMBL/GenBank/DDBJ databases">
        <title>Bacteria Cultured from War Wounds Associated with the Conflict in Eastern Ukraine.</title>
        <authorList>
            <person name="Snesrud E."/>
            <person name="Galac M.R."/>
            <person name="Mc Gann P."/>
            <person name="Valentine K."/>
            <person name="Viacheslav K."/>
        </authorList>
    </citation>
    <scope>NUCLEOTIDE SEQUENCE</scope>
    <source>
        <strain evidence="6">VNMU148</strain>
    </source>
</reference>
<evidence type="ECO:0000256" key="4">
    <source>
        <dbReference type="ARBA" id="ARBA00023004"/>
    </source>
</evidence>
<keyword evidence="5" id="KW-0411">Iron-sulfur</keyword>
<dbReference type="PANTHER" id="PTHR36923">
    <property type="entry name" value="FERREDOXIN"/>
    <property type="match status" value="1"/>
</dbReference>
<evidence type="ECO:0000256" key="2">
    <source>
        <dbReference type="ARBA" id="ARBA00022723"/>
    </source>
</evidence>
<dbReference type="Gene3D" id="3.30.70.20">
    <property type="match status" value="1"/>
</dbReference>
<dbReference type="InterPro" id="IPR051269">
    <property type="entry name" value="Fe-S_cluster_ET"/>
</dbReference>
<dbReference type="PANTHER" id="PTHR36923:SF3">
    <property type="entry name" value="FERREDOXIN"/>
    <property type="match status" value="1"/>
</dbReference>
<protein>
    <submittedName>
        <fullName evidence="6">Ferredoxin</fullName>
    </submittedName>
</protein>
<gene>
    <name evidence="6" type="ORF">GUL26_16620</name>
</gene>
<dbReference type="RefSeq" id="WP_004350415.1">
    <property type="nucleotide sequence ID" value="NZ_BSAU01000005.1"/>
</dbReference>
<dbReference type="GO" id="GO:0046872">
    <property type="term" value="F:metal ion binding"/>
    <property type="evidence" value="ECO:0007669"/>
    <property type="project" value="UniProtKB-KW"/>
</dbReference>
<evidence type="ECO:0000256" key="1">
    <source>
        <dbReference type="ARBA" id="ARBA00022448"/>
    </source>
</evidence>